<dbReference type="SMART" id="SM00233">
    <property type="entry name" value="PH"/>
    <property type="match status" value="2"/>
</dbReference>
<dbReference type="InterPro" id="IPR001849">
    <property type="entry name" value="PH_domain"/>
</dbReference>
<accession>A0A2V1AIT9</accession>
<dbReference type="InterPro" id="IPR051707">
    <property type="entry name" value="PI-Interact_SigTrans_Reg"/>
</dbReference>
<organism evidence="2 3">
    <name type="scientific">Candidozyma duobushaemuli</name>
    <dbReference type="NCBI Taxonomy" id="1231522"/>
    <lineage>
        <taxon>Eukaryota</taxon>
        <taxon>Fungi</taxon>
        <taxon>Dikarya</taxon>
        <taxon>Ascomycota</taxon>
        <taxon>Saccharomycotina</taxon>
        <taxon>Pichiomycetes</taxon>
        <taxon>Metschnikowiaceae</taxon>
        <taxon>Candidozyma</taxon>
    </lineage>
</organism>
<dbReference type="SUPFAM" id="SSF50729">
    <property type="entry name" value="PH domain-like"/>
    <property type="match status" value="2"/>
</dbReference>
<dbReference type="InterPro" id="IPR011993">
    <property type="entry name" value="PH-like_dom_sf"/>
</dbReference>
<feature type="domain" description="PH" evidence="1">
    <location>
        <begin position="26"/>
        <end position="123"/>
    </location>
</feature>
<sequence>MTTKVIATGSESEIANNVETQFDDNKVVFSSWVQKRSFKTHQWNKRWMVLRNCQLSYYKKSSEHKPSKVLNKSELLAFSDVQDAHKEHENHFAIYTSSRVYHFRVESKQLQNSWMKALESVVRQYEDDSNEDEEHETAASHLSNLSKDKREGEYLVEQGELRKLRKRYSQWRKLYVVVTNKAIYFCKSKEHKDRAYKIIKMENVMDVIEVDATRGKSWCIMVITPMKRIYLGAQDEHDMTKWLSAIKAVVLSKKRN</sequence>
<name>A0A2V1AIT9_9ASCO</name>
<dbReference type="PROSITE" id="PS50003">
    <property type="entry name" value="PH_DOMAIN"/>
    <property type="match status" value="2"/>
</dbReference>
<keyword evidence="3" id="KW-1185">Reference proteome</keyword>
<dbReference type="Pfam" id="PF00169">
    <property type="entry name" value="PH"/>
    <property type="match status" value="2"/>
</dbReference>
<gene>
    <name evidence="2" type="ORF">CXQ87_000538</name>
</gene>
<dbReference type="EMBL" id="PKFP01000008">
    <property type="protein sequence ID" value="PVH17645.1"/>
    <property type="molecule type" value="Genomic_DNA"/>
</dbReference>
<dbReference type="RefSeq" id="XP_025338585.1">
    <property type="nucleotide sequence ID" value="XM_025479112.1"/>
</dbReference>
<proteinExistence type="predicted"/>
<reference evidence="2 3" key="1">
    <citation type="submission" date="2017-12" db="EMBL/GenBank/DDBJ databases">
        <title>Genome Sequence of the Amphotericin B-resistant Candida duobushaemulonii strain, B09383.</title>
        <authorList>
            <person name="Chow N.A."/>
            <person name="Gade L."/>
            <person name="Batra D."/>
            <person name="Rowe L.A."/>
            <person name="Loparev V.N."/>
            <person name="Litvintseva A.P."/>
        </authorList>
    </citation>
    <scope>NUCLEOTIDE SEQUENCE [LARGE SCALE GENOMIC DNA]</scope>
    <source>
        <strain evidence="2 3">B09383</strain>
    </source>
</reference>
<protein>
    <recommendedName>
        <fullName evidence="1">PH domain-containing protein</fullName>
    </recommendedName>
</protein>
<dbReference type="PANTHER" id="PTHR14336">
    <property type="entry name" value="TANDEM PH DOMAIN CONTAINING PROTEIN"/>
    <property type="match status" value="1"/>
</dbReference>
<evidence type="ECO:0000259" key="1">
    <source>
        <dbReference type="PROSITE" id="PS50003"/>
    </source>
</evidence>
<dbReference type="VEuPathDB" id="FungiDB:CXQ87_000538"/>
<dbReference type="Proteomes" id="UP000244406">
    <property type="component" value="Unassembled WGS sequence"/>
</dbReference>
<dbReference type="AlphaFoldDB" id="A0A2V1AIT9"/>
<evidence type="ECO:0000313" key="3">
    <source>
        <dbReference type="Proteomes" id="UP000244406"/>
    </source>
</evidence>
<comment type="caution">
    <text evidence="2">The sequence shown here is derived from an EMBL/GenBank/DDBJ whole genome shotgun (WGS) entry which is preliminary data.</text>
</comment>
<dbReference type="Gene3D" id="2.30.29.30">
    <property type="entry name" value="Pleckstrin-homology domain (PH domain)/Phosphotyrosine-binding domain (PTB)"/>
    <property type="match status" value="2"/>
</dbReference>
<dbReference type="GeneID" id="37000540"/>
<evidence type="ECO:0000313" key="2">
    <source>
        <dbReference type="EMBL" id="PVH17645.1"/>
    </source>
</evidence>
<feature type="domain" description="PH" evidence="1">
    <location>
        <begin position="154"/>
        <end position="251"/>
    </location>
</feature>